<dbReference type="InterPro" id="IPR001460">
    <property type="entry name" value="PCN-bd_Tpept"/>
</dbReference>
<comment type="similarity">
    <text evidence="2">Belongs to the transpeptidase family.</text>
</comment>
<dbReference type="GO" id="GO:0046677">
    <property type="term" value="P:response to antibiotic"/>
    <property type="evidence" value="ECO:0007669"/>
    <property type="project" value="InterPro"/>
</dbReference>
<evidence type="ECO:0000256" key="3">
    <source>
        <dbReference type="ARBA" id="ARBA00023136"/>
    </source>
</evidence>
<evidence type="ECO:0000313" key="9">
    <source>
        <dbReference type="Proteomes" id="UP000254051"/>
    </source>
</evidence>
<dbReference type="InterPro" id="IPR005311">
    <property type="entry name" value="PBP_dimer"/>
</dbReference>
<dbReference type="PANTHER" id="PTHR30627">
    <property type="entry name" value="PEPTIDOGLYCAN D,D-TRANSPEPTIDASE"/>
    <property type="match status" value="1"/>
</dbReference>
<dbReference type="AlphaFoldDB" id="A0A316A1D1"/>
<keyword evidence="4" id="KW-1133">Transmembrane helix</keyword>
<evidence type="ECO:0000256" key="2">
    <source>
        <dbReference type="ARBA" id="ARBA00007171"/>
    </source>
</evidence>
<dbReference type="Gene3D" id="3.30.1390.30">
    <property type="entry name" value="Penicillin-binding protein 2a, domain 3"/>
    <property type="match status" value="1"/>
</dbReference>
<dbReference type="GO" id="GO:0071972">
    <property type="term" value="F:peptidoglycan L,D-transpeptidase activity"/>
    <property type="evidence" value="ECO:0007669"/>
    <property type="project" value="TreeGrafter"/>
</dbReference>
<protein>
    <submittedName>
        <fullName evidence="8">Penicillin-binding protein</fullName>
    </submittedName>
</protein>
<evidence type="ECO:0000256" key="4">
    <source>
        <dbReference type="SAM" id="Phobius"/>
    </source>
</evidence>
<evidence type="ECO:0000313" key="8">
    <source>
        <dbReference type="EMBL" id="SUQ13041.1"/>
    </source>
</evidence>
<dbReference type="Pfam" id="PF00905">
    <property type="entry name" value="Transpeptidase"/>
    <property type="match status" value="1"/>
</dbReference>
<evidence type="ECO:0000259" key="5">
    <source>
        <dbReference type="Pfam" id="PF00905"/>
    </source>
</evidence>
<feature type="domain" description="Penicillin-binding protein dimerisation" evidence="6">
    <location>
        <begin position="174"/>
        <end position="343"/>
    </location>
</feature>
<dbReference type="InterPro" id="IPR032710">
    <property type="entry name" value="NTF2-like_dom_sf"/>
</dbReference>
<dbReference type="GO" id="GO:0071555">
    <property type="term" value="P:cell wall organization"/>
    <property type="evidence" value="ECO:0007669"/>
    <property type="project" value="TreeGrafter"/>
</dbReference>
<dbReference type="SUPFAM" id="SSF56601">
    <property type="entry name" value="beta-lactamase/transpeptidase-like"/>
    <property type="match status" value="1"/>
</dbReference>
<reference evidence="9" key="1">
    <citation type="submission" date="2017-07" db="EMBL/GenBank/DDBJ databases">
        <authorList>
            <person name="Varghese N."/>
            <person name="Submissions S."/>
        </authorList>
    </citation>
    <scope>NUCLEOTIDE SEQUENCE [LARGE SCALE GENOMIC DNA]</scope>
    <source>
        <strain evidence="9">NLAE-zl-C134</strain>
    </source>
</reference>
<comment type="subcellular location">
    <subcellularLocation>
        <location evidence="1">Membrane</location>
    </subcellularLocation>
</comment>
<dbReference type="Pfam" id="PF05223">
    <property type="entry name" value="MecA_N"/>
    <property type="match status" value="1"/>
</dbReference>
<sequence>MATRKEYKEKRRNKVQGRRKGPVIAAAAVVILLAAAGGILAWKMLGIKSTPQKTAEKYFALLNKGKYEEMYGLLSKETRENVSEEDFISRNQNIYEGIAARNIKIALKGEPEYKDGKKQAAVSYSTVMDTSADEVTFDNKMQLIKEDNSYFIAWDSTLIFPFLKDDYKVQINTKTATRGSIIDRNGQMLAGQGTVSEVGIVPGKLGDNKEEAIRKIGEILDMTEDEINQKLSASYVQEDSFVPLKKISKADIASETELLKVSGILIQDKEERVYPLGAAAGQLTGYIQAVTAEELEELKDKGYHENSVIGKSGLERAFEEELRASDGSSIDVVDAEGAVIETVAFKPAQDGKDVKVTVDAEMQKKAYEQFASDPGTAAAMNPKTGEVLALVSTPSYDPNEFIMGMSNRRWNELNEDENKPLMNRFNTSWVPGSTFKAITAAIGVDTGKIQPDLNMGYVGLKWQKDGSWGDYYVTTLTDYGAEVNLENALVYSDNIYFARAALEIGADTMIENFEVLGFDEEIPFELSLSNSTYDDDGKIDSDIQLADTGYGQGQLLVNPLHMISMYTMFVNEGNMIQPTILYQENAKGEIWKQQVISLEAAELVKNDLIQVIENPSGTGAKAKIDGVLMLGKTGTAEIKETQDDADGVERGWFVCETTEDIAKPIVITGMVEDVKGKGGSTYVTEKVREIVAAYEQ</sequence>
<dbReference type="Gene3D" id="3.10.450.100">
    <property type="entry name" value="NTF2-like, domain 1"/>
    <property type="match status" value="1"/>
</dbReference>
<name>A0A316A1D1_9FIRM</name>
<dbReference type="PANTHER" id="PTHR30627:SF25">
    <property type="entry name" value="PENICILLIN-BINDING PROTEIN 3"/>
    <property type="match status" value="1"/>
</dbReference>
<organism evidence="8 9">
    <name type="scientific">Faecalicatena contorta</name>
    <dbReference type="NCBI Taxonomy" id="39482"/>
    <lineage>
        <taxon>Bacteria</taxon>
        <taxon>Bacillati</taxon>
        <taxon>Bacillota</taxon>
        <taxon>Clostridia</taxon>
        <taxon>Lachnospirales</taxon>
        <taxon>Lachnospiraceae</taxon>
        <taxon>Faecalicatena</taxon>
    </lineage>
</organism>
<feature type="domain" description="NTF2-like N-terminal transpeptidase" evidence="7">
    <location>
        <begin position="50"/>
        <end position="166"/>
    </location>
</feature>
<evidence type="ECO:0000259" key="7">
    <source>
        <dbReference type="Pfam" id="PF05223"/>
    </source>
</evidence>
<feature type="transmembrane region" description="Helical" evidence="4">
    <location>
        <begin position="21"/>
        <end position="42"/>
    </location>
</feature>
<dbReference type="Pfam" id="PF03717">
    <property type="entry name" value="PBP_dimer"/>
    <property type="match status" value="1"/>
</dbReference>
<dbReference type="GO" id="GO:0005886">
    <property type="term" value="C:plasma membrane"/>
    <property type="evidence" value="ECO:0007669"/>
    <property type="project" value="TreeGrafter"/>
</dbReference>
<dbReference type="SUPFAM" id="SSF56519">
    <property type="entry name" value="Penicillin binding protein dimerisation domain"/>
    <property type="match status" value="1"/>
</dbReference>
<evidence type="ECO:0000256" key="1">
    <source>
        <dbReference type="ARBA" id="ARBA00004370"/>
    </source>
</evidence>
<dbReference type="InterPro" id="IPR012338">
    <property type="entry name" value="Beta-lactam/transpept-like"/>
</dbReference>
<dbReference type="EMBL" id="UHJJ01000002">
    <property type="protein sequence ID" value="SUQ13041.1"/>
    <property type="molecule type" value="Genomic_DNA"/>
</dbReference>
<dbReference type="InterPro" id="IPR007887">
    <property type="entry name" value="MecA_N"/>
</dbReference>
<dbReference type="InterPro" id="IPR036138">
    <property type="entry name" value="PBP_dimer_sf"/>
</dbReference>
<keyword evidence="9" id="KW-1185">Reference proteome</keyword>
<dbReference type="GO" id="GO:0008658">
    <property type="term" value="F:penicillin binding"/>
    <property type="evidence" value="ECO:0007669"/>
    <property type="project" value="InterPro"/>
</dbReference>
<dbReference type="RefSeq" id="WP_242992274.1">
    <property type="nucleotide sequence ID" value="NZ_QGDS01000002.1"/>
</dbReference>
<gene>
    <name evidence="8" type="ORF">SAMN05216529_102258</name>
</gene>
<proteinExistence type="inferred from homology"/>
<feature type="domain" description="Penicillin-binding protein transpeptidase" evidence="5">
    <location>
        <begin position="375"/>
        <end position="691"/>
    </location>
</feature>
<dbReference type="InterPro" id="IPR050515">
    <property type="entry name" value="Beta-lactam/transpept"/>
</dbReference>
<dbReference type="Gene3D" id="3.90.1310.10">
    <property type="entry name" value="Penicillin-binding protein 2a (Domain 2)"/>
    <property type="match status" value="1"/>
</dbReference>
<keyword evidence="4" id="KW-0812">Transmembrane</keyword>
<accession>A0A316A1D1</accession>
<evidence type="ECO:0000259" key="6">
    <source>
        <dbReference type="Pfam" id="PF03717"/>
    </source>
</evidence>
<dbReference type="SUPFAM" id="SSF54427">
    <property type="entry name" value="NTF2-like"/>
    <property type="match status" value="1"/>
</dbReference>
<dbReference type="Proteomes" id="UP000254051">
    <property type="component" value="Unassembled WGS sequence"/>
</dbReference>
<keyword evidence="3 4" id="KW-0472">Membrane</keyword>
<dbReference type="Gene3D" id="3.40.710.10">
    <property type="entry name" value="DD-peptidase/beta-lactamase superfamily"/>
    <property type="match status" value="1"/>
</dbReference>